<accession>A0ABW5P3U7</accession>
<proteinExistence type="inferred from homology"/>
<reference evidence="8" key="1">
    <citation type="journal article" date="2019" name="Int. J. Syst. Evol. Microbiol.">
        <title>The Global Catalogue of Microorganisms (GCM) 10K type strain sequencing project: providing services to taxonomists for standard genome sequencing and annotation.</title>
        <authorList>
            <consortium name="The Broad Institute Genomics Platform"/>
            <consortium name="The Broad Institute Genome Sequencing Center for Infectious Disease"/>
            <person name="Wu L."/>
            <person name="Ma J."/>
        </authorList>
    </citation>
    <scope>NUCLEOTIDE SEQUENCE [LARGE SCALE GENOMIC DNA]</scope>
    <source>
        <strain evidence="8">KCTC 33842</strain>
    </source>
</reference>
<keyword evidence="5" id="KW-0862">Zinc</keyword>
<comment type="cofactor">
    <cofactor evidence="1">
        <name>Zn(2+)</name>
        <dbReference type="ChEBI" id="CHEBI:29105"/>
    </cofactor>
</comment>
<dbReference type="RefSeq" id="WP_386844193.1">
    <property type="nucleotide sequence ID" value="NZ_JBHUMK010000025.1"/>
</dbReference>
<evidence type="ECO:0000256" key="5">
    <source>
        <dbReference type="ARBA" id="ARBA00022833"/>
    </source>
</evidence>
<dbReference type="PANTHER" id="PTHR11086">
    <property type="entry name" value="DEOXYCYTIDYLATE DEAMINASE-RELATED"/>
    <property type="match status" value="1"/>
</dbReference>
<evidence type="ECO:0000313" key="7">
    <source>
        <dbReference type="EMBL" id="MFD2609094.1"/>
    </source>
</evidence>
<keyword evidence="3" id="KW-0479">Metal-binding</keyword>
<dbReference type="CDD" id="cd01286">
    <property type="entry name" value="deoxycytidylate_deaminase"/>
    <property type="match status" value="1"/>
</dbReference>
<sequence>MTRPSFDELGLATARLWATRSADPKVQVGACILDRHHRVVGVGYNGRAAGEPNERESLVQGASGFIHAEVNALLAANWNGEGHTLYVTHEPCSVCARLIVNSRRVSRVVFAAAYREVTRVEAGLPSGAEILQAAGIEVRHAG</sequence>
<evidence type="ECO:0000313" key="8">
    <source>
        <dbReference type="Proteomes" id="UP001597475"/>
    </source>
</evidence>
<protein>
    <submittedName>
        <fullName evidence="7">dCMP deaminase family protein</fullName>
    </submittedName>
</protein>
<dbReference type="InterPro" id="IPR016192">
    <property type="entry name" value="APOBEC/CMP_deaminase_Zn-bd"/>
</dbReference>
<dbReference type="PIRSF" id="PIRSF006019">
    <property type="entry name" value="dCMP_deaminase"/>
    <property type="match status" value="1"/>
</dbReference>
<gene>
    <name evidence="7" type="ORF">ACFSR9_06520</name>
</gene>
<name>A0ABW5P3U7_9DEIO</name>
<evidence type="ECO:0000256" key="2">
    <source>
        <dbReference type="ARBA" id="ARBA00006576"/>
    </source>
</evidence>
<comment type="similarity">
    <text evidence="2">Belongs to the cytidine and deoxycytidylate deaminase family.</text>
</comment>
<dbReference type="PROSITE" id="PS51747">
    <property type="entry name" value="CYT_DCMP_DEAMINASES_2"/>
    <property type="match status" value="1"/>
</dbReference>
<dbReference type="InterPro" id="IPR015517">
    <property type="entry name" value="dCMP_deaminase-rel"/>
</dbReference>
<dbReference type="InterPro" id="IPR002125">
    <property type="entry name" value="CMP_dCMP_dom"/>
</dbReference>
<dbReference type="EMBL" id="JBHUMK010000025">
    <property type="protein sequence ID" value="MFD2609094.1"/>
    <property type="molecule type" value="Genomic_DNA"/>
</dbReference>
<organism evidence="7 8">
    <name type="scientific">Deinococcus taklimakanensis</name>
    <dbReference type="NCBI Taxonomy" id="536443"/>
    <lineage>
        <taxon>Bacteria</taxon>
        <taxon>Thermotogati</taxon>
        <taxon>Deinococcota</taxon>
        <taxon>Deinococci</taxon>
        <taxon>Deinococcales</taxon>
        <taxon>Deinococcaceae</taxon>
        <taxon>Deinococcus</taxon>
    </lineage>
</organism>
<keyword evidence="4" id="KW-0378">Hydrolase</keyword>
<comment type="caution">
    <text evidence="7">The sequence shown here is derived from an EMBL/GenBank/DDBJ whole genome shotgun (WGS) entry which is preliminary data.</text>
</comment>
<dbReference type="Proteomes" id="UP001597475">
    <property type="component" value="Unassembled WGS sequence"/>
</dbReference>
<dbReference type="PROSITE" id="PS00903">
    <property type="entry name" value="CYT_DCMP_DEAMINASES_1"/>
    <property type="match status" value="1"/>
</dbReference>
<evidence type="ECO:0000256" key="4">
    <source>
        <dbReference type="ARBA" id="ARBA00022801"/>
    </source>
</evidence>
<dbReference type="Pfam" id="PF00383">
    <property type="entry name" value="dCMP_cyt_deam_1"/>
    <property type="match status" value="1"/>
</dbReference>
<dbReference type="InterPro" id="IPR016193">
    <property type="entry name" value="Cytidine_deaminase-like"/>
</dbReference>
<keyword evidence="8" id="KW-1185">Reference proteome</keyword>
<dbReference type="PANTHER" id="PTHR11086:SF18">
    <property type="entry name" value="DEOXYCYTIDYLATE DEAMINASE"/>
    <property type="match status" value="1"/>
</dbReference>
<dbReference type="SUPFAM" id="SSF53927">
    <property type="entry name" value="Cytidine deaminase-like"/>
    <property type="match status" value="1"/>
</dbReference>
<dbReference type="Gene3D" id="3.40.140.10">
    <property type="entry name" value="Cytidine Deaminase, domain 2"/>
    <property type="match status" value="1"/>
</dbReference>
<dbReference type="InterPro" id="IPR016473">
    <property type="entry name" value="dCMP_deaminase"/>
</dbReference>
<evidence type="ECO:0000259" key="6">
    <source>
        <dbReference type="PROSITE" id="PS51747"/>
    </source>
</evidence>
<evidence type="ECO:0000256" key="3">
    <source>
        <dbReference type="ARBA" id="ARBA00022723"/>
    </source>
</evidence>
<dbReference type="InterPro" id="IPR035105">
    <property type="entry name" value="Deoxycytidylate_deaminase_dom"/>
</dbReference>
<feature type="domain" description="CMP/dCMP-type deaminase" evidence="6">
    <location>
        <begin position="5"/>
        <end position="131"/>
    </location>
</feature>
<evidence type="ECO:0000256" key="1">
    <source>
        <dbReference type="ARBA" id="ARBA00001947"/>
    </source>
</evidence>